<keyword evidence="8 15" id="KW-1133">Transmembrane helix</keyword>
<dbReference type="GO" id="GO:0031902">
    <property type="term" value="C:late endosome membrane"/>
    <property type="evidence" value="ECO:0007669"/>
    <property type="project" value="UniProtKB-SubCell"/>
</dbReference>
<evidence type="ECO:0000256" key="12">
    <source>
        <dbReference type="ARBA" id="ARBA00023180"/>
    </source>
</evidence>
<evidence type="ECO:0000256" key="14">
    <source>
        <dbReference type="ARBA" id="ARBA00038442"/>
    </source>
</evidence>
<evidence type="ECO:0000256" key="2">
    <source>
        <dbReference type="ARBA" id="ARBA00004155"/>
    </source>
</evidence>
<keyword evidence="3" id="KW-0813">Transport</keyword>
<keyword evidence="11" id="KW-1015">Disulfide bond</keyword>
<dbReference type="Pfam" id="PF01490">
    <property type="entry name" value="Aa_trans"/>
    <property type="match status" value="1"/>
</dbReference>
<evidence type="ECO:0000256" key="4">
    <source>
        <dbReference type="ARBA" id="ARBA00022692"/>
    </source>
</evidence>
<feature type="transmembrane region" description="Helical" evidence="15">
    <location>
        <begin position="352"/>
        <end position="376"/>
    </location>
</feature>
<evidence type="ECO:0000256" key="6">
    <source>
        <dbReference type="ARBA" id="ARBA00022753"/>
    </source>
</evidence>
<evidence type="ECO:0000256" key="7">
    <source>
        <dbReference type="ARBA" id="ARBA00022970"/>
    </source>
</evidence>
<evidence type="ECO:0000256" key="8">
    <source>
        <dbReference type="ARBA" id="ARBA00022989"/>
    </source>
</evidence>
<keyword evidence="13" id="KW-0458">Lysosome</keyword>
<dbReference type="Proteomes" id="UP001497644">
    <property type="component" value="Chromosome 1"/>
</dbReference>
<organism evidence="17 18">
    <name type="scientific">Lasius platythorax</name>
    <dbReference type="NCBI Taxonomy" id="488582"/>
    <lineage>
        <taxon>Eukaryota</taxon>
        <taxon>Metazoa</taxon>
        <taxon>Ecdysozoa</taxon>
        <taxon>Arthropoda</taxon>
        <taxon>Hexapoda</taxon>
        <taxon>Insecta</taxon>
        <taxon>Pterygota</taxon>
        <taxon>Neoptera</taxon>
        <taxon>Endopterygota</taxon>
        <taxon>Hymenoptera</taxon>
        <taxon>Apocrita</taxon>
        <taxon>Aculeata</taxon>
        <taxon>Formicoidea</taxon>
        <taxon>Formicidae</taxon>
        <taxon>Formicinae</taxon>
        <taxon>Lasius</taxon>
        <taxon>Lasius</taxon>
    </lineage>
</organism>
<comment type="similarity">
    <text evidence="14">Belongs to the amino acid/polyamine transporter 2 family. SLC38A9 subfamily.</text>
</comment>
<feature type="domain" description="Amino acid transporter transmembrane" evidence="16">
    <location>
        <begin position="1"/>
        <end position="399"/>
    </location>
</feature>
<evidence type="ECO:0000256" key="15">
    <source>
        <dbReference type="SAM" id="Phobius"/>
    </source>
</evidence>
<sequence length="411" mass="46448">MPWGIAMAGFFPGIILNLLMSGLCLYTAHRLIVAHAYHGGGENIEVLDLSRIYLGKWAEYIARIFSIGVLMGATIAYWILMANFLYNSVNFIYDNVAGWSTRPLPENISHTEVLCPKREAQDNNTIIIYEKTYDALGPAWDLRNTVPVFLALLIFPLLNFNSTTFFTKFNSLGTVSIIYLVIFILIKSTSWGINMDQTEWATSWVIQPTFPALTGMLAMSFFIHNIIISVMKNNRNQKKNGRDLTIAYILVTLTYIIVGVAFFICFPLPKSCIEDNLLNNFQKWDGFTIGARIVLLFQLVTVYPLLAYMLRVQLLSSICKTVSNRSLVLVINLILVFICILFATFMPYVGTIIRYTGALSGFIYVFTLPSLLHLSILKKEEKLTMCSLLIHLSIPVIGIINLIAQFFVTDH</sequence>
<dbReference type="PANTHER" id="PTHR22950:SF244">
    <property type="entry name" value="NEUTRAL AMINO ACID TRANSPORTER 9"/>
    <property type="match status" value="1"/>
</dbReference>
<feature type="transmembrane region" description="Helical" evidence="15">
    <location>
        <begin position="247"/>
        <end position="269"/>
    </location>
</feature>
<evidence type="ECO:0000259" key="16">
    <source>
        <dbReference type="Pfam" id="PF01490"/>
    </source>
</evidence>
<feature type="transmembrane region" description="Helical" evidence="15">
    <location>
        <begin position="172"/>
        <end position="193"/>
    </location>
</feature>
<accession>A0AAV2N4U7</accession>
<dbReference type="GO" id="GO:0046872">
    <property type="term" value="F:metal ion binding"/>
    <property type="evidence" value="ECO:0007669"/>
    <property type="project" value="UniProtKB-KW"/>
</dbReference>
<evidence type="ECO:0000256" key="5">
    <source>
        <dbReference type="ARBA" id="ARBA00022723"/>
    </source>
</evidence>
<keyword evidence="4 15" id="KW-0812">Transmembrane</keyword>
<gene>
    <name evidence="17" type="ORF">LPLAT_LOCUS833</name>
</gene>
<feature type="transmembrane region" description="Helical" evidence="15">
    <location>
        <begin position="327"/>
        <end position="346"/>
    </location>
</feature>
<keyword evidence="18" id="KW-1185">Reference proteome</keyword>
<dbReference type="EMBL" id="OZ034824">
    <property type="protein sequence ID" value="CAL1674073.1"/>
    <property type="molecule type" value="Genomic_DNA"/>
</dbReference>
<keyword evidence="10 15" id="KW-0472">Membrane</keyword>
<feature type="transmembrane region" description="Helical" evidence="15">
    <location>
        <begin position="142"/>
        <end position="160"/>
    </location>
</feature>
<keyword evidence="12" id="KW-0325">Glycoprotein</keyword>
<reference evidence="17 18" key="1">
    <citation type="submission" date="2024-04" db="EMBL/GenBank/DDBJ databases">
        <authorList>
            <consortium name="Molecular Ecology Group"/>
        </authorList>
    </citation>
    <scope>NUCLEOTIDE SEQUENCE [LARGE SCALE GENOMIC DNA]</scope>
</reference>
<keyword evidence="9" id="KW-0915">Sodium</keyword>
<evidence type="ECO:0000256" key="9">
    <source>
        <dbReference type="ARBA" id="ARBA00023053"/>
    </source>
</evidence>
<evidence type="ECO:0000256" key="13">
    <source>
        <dbReference type="ARBA" id="ARBA00023228"/>
    </source>
</evidence>
<feature type="transmembrane region" description="Helical" evidence="15">
    <location>
        <begin position="60"/>
        <end position="80"/>
    </location>
</feature>
<evidence type="ECO:0000256" key="1">
    <source>
        <dbReference type="ARBA" id="ARBA00004107"/>
    </source>
</evidence>
<feature type="transmembrane region" description="Helical" evidence="15">
    <location>
        <begin position="6"/>
        <end position="28"/>
    </location>
</feature>
<feature type="transmembrane region" description="Helical" evidence="15">
    <location>
        <begin position="388"/>
        <end position="408"/>
    </location>
</feature>
<dbReference type="GO" id="GO:0015179">
    <property type="term" value="F:L-amino acid transmembrane transporter activity"/>
    <property type="evidence" value="ECO:0007669"/>
    <property type="project" value="TreeGrafter"/>
</dbReference>
<keyword evidence="5" id="KW-0479">Metal-binding</keyword>
<feature type="transmembrane region" description="Helical" evidence="15">
    <location>
        <begin position="289"/>
        <end position="306"/>
    </location>
</feature>
<dbReference type="InterPro" id="IPR013057">
    <property type="entry name" value="AA_transpt_TM"/>
</dbReference>
<feature type="transmembrane region" description="Helical" evidence="15">
    <location>
        <begin position="205"/>
        <end position="227"/>
    </location>
</feature>
<evidence type="ECO:0000256" key="3">
    <source>
        <dbReference type="ARBA" id="ARBA00022448"/>
    </source>
</evidence>
<keyword evidence="7" id="KW-0029">Amino-acid transport</keyword>
<protein>
    <recommendedName>
        <fullName evidence="16">Amino acid transporter transmembrane domain-containing protein</fullName>
    </recommendedName>
</protein>
<dbReference type="GO" id="GO:0005765">
    <property type="term" value="C:lysosomal membrane"/>
    <property type="evidence" value="ECO:0007669"/>
    <property type="project" value="UniProtKB-SubCell"/>
</dbReference>
<comment type="subcellular location">
    <subcellularLocation>
        <location evidence="1">Late endosome membrane</location>
        <topology evidence="1">Multi-pass membrane protein</topology>
    </subcellularLocation>
    <subcellularLocation>
        <location evidence="2">Lysosome membrane</location>
        <topology evidence="2">Multi-pass membrane protein</topology>
    </subcellularLocation>
</comment>
<name>A0AAV2N4U7_9HYME</name>
<evidence type="ECO:0000313" key="18">
    <source>
        <dbReference type="Proteomes" id="UP001497644"/>
    </source>
</evidence>
<keyword evidence="6" id="KW-0967">Endosome</keyword>
<evidence type="ECO:0000313" key="17">
    <source>
        <dbReference type="EMBL" id="CAL1674073.1"/>
    </source>
</evidence>
<dbReference type="AlphaFoldDB" id="A0AAV2N4U7"/>
<dbReference type="PANTHER" id="PTHR22950">
    <property type="entry name" value="AMINO ACID TRANSPORTER"/>
    <property type="match status" value="1"/>
</dbReference>
<evidence type="ECO:0000256" key="11">
    <source>
        <dbReference type="ARBA" id="ARBA00023157"/>
    </source>
</evidence>
<proteinExistence type="inferred from homology"/>
<evidence type="ECO:0000256" key="10">
    <source>
        <dbReference type="ARBA" id="ARBA00023136"/>
    </source>
</evidence>